<dbReference type="Gene3D" id="3.30.420.150">
    <property type="entry name" value="Exopolyphosphatase. Domain 2"/>
    <property type="match status" value="1"/>
</dbReference>
<dbReference type="EMBL" id="NVVJ01000057">
    <property type="protein sequence ID" value="PCJ22559.1"/>
    <property type="molecule type" value="Genomic_DNA"/>
</dbReference>
<dbReference type="AlphaFoldDB" id="A0A2A5ATJ2"/>
<organism evidence="2 3">
    <name type="scientific">SAR86 cluster bacterium</name>
    <dbReference type="NCBI Taxonomy" id="2030880"/>
    <lineage>
        <taxon>Bacteria</taxon>
        <taxon>Pseudomonadati</taxon>
        <taxon>Pseudomonadota</taxon>
        <taxon>Gammaproteobacteria</taxon>
        <taxon>SAR86 cluster</taxon>
    </lineage>
</organism>
<dbReference type="PANTHER" id="PTHR30005:SF0">
    <property type="entry name" value="RETROGRADE REGULATION PROTEIN 2"/>
    <property type="match status" value="1"/>
</dbReference>
<evidence type="ECO:0000313" key="3">
    <source>
        <dbReference type="Proteomes" id="UP000218327"/>
    </source>
</evidence>
<name>A0A2A5ATJ2_9GAMM</name>
<dbReference type="SUPFAM" id="SSF53067">
    <property type="entry name" value="Actin-like ATPase domain"/>
    <property type="match status" value="2"/>
</dbReference>
<evidence type="ECO:0000259" key="1">
    <source>
        <dbReference type="Pfam" id="PF02541"/>
    </source>
</evidence>
<dbReference type="InterPro" id="IPR003695">
    <property type="entry name" value="Ppx_GppA_N"/>
</dbReference>
<dbReference type="Pfam" id="PF02541">
    <property type="entry name" value="Ppx-GppA"/>
    <property type="match status" value="1"/>
</dbReference>
<feature type="domain" description="Ppx/GppA phosphatase N-terminal" evidence="1">
    <location>
        <begin position="18"/>
        <end position="299"/>
    </location>
</feature>
<dbReference type="PANTHER" id="PTHR30005">
    <property type="entry name" value="EXOPOLYPHOSPHATASE"/>
    <property type="match status" value="1"/>
</dbReference>
<reference evidence="3" key="1">
    <citation type="submission" date="2017-08" db="EMBL/GenBank/DDBJ databases">
        <title>A dynamic microbial community with high functional redundancy inhabits the cold, oxic subseafloor aquifer.</title>
        <authorList>
            <person name="Tully B.J."/>
            <person name="Wheat C.G."/>
            <person name="Glazer B.T."/>
            <person name="Huber J.A."/>
        </authorList>
    </citation>
    <scope>NUCLEOTIDE SEQUENCE [LARGE SCALE GENOMIC DNA]</scope>
</reference>
<proteinExistence type="predicted"/>
<dbReference type="GO" id="GO:0016462">
    <property type="term" value="F:pyrophosphatase activity"/>
    <property type="evidence" value="ECO:0007669"/>
    <property type="project" value="TreeGrafter"/>
</dbReference>
<evidence type="ECO:0000313" key="2">
    <source>
        <dbReference type="EMBL" id="PCJ22559.1"/>
    </source>
</evidence>
<comment type="caution">
    <text evidence="2">The sequence shown here is derived from an EMBL/GenBank/DDBJ whole genome shotgun (WGS) entry which is preliminary data.</text>
</comment>
<dbReference type="InterPro" id="IPR050273">
    <property type="entry name" value="GppA/Ppx_hydrolase"/>
</dbReference>
<dbReference type="CDD" id="cd24053">
    <property type="entry name" value="ASKHA_NBD_EcPPX-GppA-like"/>
    <property type="match status" value="1"/>
</dbReference>
<dbReference type="Gene3D" id="3.30.420.40">
    <property type="match status" value="1"/>
</dbReference>
<protein>
    <recommendedName>
        <fullName evidence="1">Ppx/GppA phosphatase N-terminal domain-containing protein</fullName>
    </recommendedName>
</protein>
<accession>A0A2A5ATJ2</accession>
<dbReference type="InterPro" id="IPR043129">
    <property type="entry name" value="ATPase_NBD"/>
</dbReference>
<dbReference type="Proteomes" id="UP000218327">
    <property type="component" value="Unassembled WGS sequence"/>
</dbReference>
<gene>
    <name evidence="2" type="ORF">COA96_14030</name>
</gene>
<sequence length="323" mass="35587">MYACIDLGSNSFHLLIGEWVDGRVEIVERYSEKVQLGESAYATGVISTAAFERGILCLKQFKTLMDKYPLERYWALGTNTFRITANSEDFIQSAKRIGIHVSTISGVQEAVLIYAGVISELPTTDNHRLVVDIGGGSTEIIVGKQHTRLLTESMAIGSVAWRDKFFSNKTPNLIELEQSLDEAVDAARQVFAQVAPGISKAAWSEAYASSGTVKMLALICNAHGHSQGQIKLQTLQQLKPLMLDNILNDTDLPGLKERRRDVLLSGWSVLVGLMQAYSIETINFSATALREGMLDFMVKNTKTLPILMHSDLPKVSYAKTSVT</sequence>